<reference evidence="3" key="2">
    <citation type="submission" date="2020-09" db="EMBL/GenBank/DDBJ databases">
        <authorList>
            <person name="Sun Q."/>
            <person name="Ohkuma M."/>
        </authorList>
    </citation>
    <scope>NUCLEOTIDE SEQUENCE</scope>
    <source>
        <strain evidence="3">JCM 4518</strain>
    </source>
</reference>
<feature type="region of interest" description="Disordered" evidence="1">
    <location>
        <begin position="765"/>
        <end position="794"/>
    </location>
</feature>
<accession>A0A918SRT8</accession>
<evidence type="ECO:0000256" key="1">
    <source>
        <dbReference type="SAM" id="MobiDB-lite"/>
    </source>
</evidence>
<feature type="compositionally biased region" description="Basic and acidic residues" evidence="1">
    <location>
        <begin position="765"/>
        <end position="784"/>
    </location>
</feature>
<dbReference type="SUPFAM" id="SSF52540">
    <property type="entry name" value="P-loop containing nucleoside triphosphate hydrolases"/>
    <property type="match status" value="1"/>
</dbReference>
<dbReference type="InterPro" id="IPR027417">
    <property type="entry name" value="P-loop_NTPase"/>
</dbReference>
<dbReference type="PANTHER" id="PTHR47691">
    <property type="entry name" value="REGULATOR-RELATED"/>
    <property type="match status" value="1"/>
</dbReference>
<dbReference type="AlphaFoldDB" id="A0A918SRT8"/>
<sequence>MYFCRTPGRATGRTPGPTTGRTPGRPHFFTGTHTMSTDDDGHGEFASLLCALRRRAGLSQEELAHRAGVSVRALADMERGRTRGPQRRTVTALTEVLAPTGEEAAELERTAAAGRPRPKPAPAAPGGLRLPRDVGDFTAREEDLARLRAAAAEGPAPMILVTGQPGLGKTAFTVRAAHELADHYPDGRFSVDLRGTRAEPAEPREVLGSLLRACGIAGNALPPDTEGRADLFRTLTGRRRMLLLLDDAADEAQVRPLLPAEGRSLTLVTSRSALTGLEGAHRLALGVLRREESVALLARVIGPERVAAEAQAARDLTELCGQLPLAVRIAAQKLAARPRERLARLAARLADESRRLDALEAGDLRVRAAFALSYRQLDPPARLLLRRAALAAGPDFSPRTAALLAGMPLGRAERYAEELADRGLLLPDPAVERYRFHDLLRLFAAERLDEDDPVELARRQEEAAHWMLARATAAALHFDAERPPAGDPEPATRPRGPEEARDWLETERAQWLDALRRAQAAGHHREVLDTAEAMHWFSDQVQHWEQWTEVFRHSVAAARALGDRREEATHLNYLAWSYNLCVHDPTRGLSTAREALAVARETGDLLQVGWAYGYGAGAMARLGRAGEAVAWLENAAACHRENPAQQARLAELSTLNTLGRQLRVLGRAEEALTVHRRTKELCLAGIPGRTTGILSLFRSYVLHELGLDLGVLGRWAEAEPLLRRALESFESSGMDAWSEPVRLDLAIALRRLGRETEARTMLEAARRGLGEQSHPRLAEADRELAAPGAPDTPH</sequence>
<protein>
    <recommendedName>
        <fullName evidence="2">HTH cro/C1-type domain-containing protein</fullName>
    </recommendedName>
</protein>
<organism evidence="3 4">
    <name type="scientific">Streptomyces termitum</name>
    <dbReference type="NCBI Taxonomy" id="67368"/>
    <lineage>
        <taxon>Bacteria</taxon>
        <taxon>Bacillati</taxon>
        <taxon>Actinomycetota</taxon>
        <taxon>Actinomycetes</taxon>
        <taxon>Kitasatosporales</taxon>
        <taxon>Streptomycetaceae</taxon>
        <taxon>Streptomyces</taxon>
    </lineage>
</organism>
<feature type="region of interest" description="Disordered" evidence="1">
    <location>
        <begin position="1"/>
        <end position="25"/>
    </location>
</feature>
<dbReference type="PRINTS" id="PR00364">
    <property type="entry name" value="DISEASERSIST"/>
</dbReference>
<proteinExistence type="predicted"/>
<dbReference type="Gene3D" id="1.10.260.40">
    <property type="entry name" value="lambda repressor-like DNA-binding domains"/>
    <property type="match status" value="1"/>
</dbReference>
<dbReference type="InterPro" id="IPR001387">
    <property type="entry name" value="Cro/C1-type_HTH"/>
</dbReference>
<feature type="region of interest" description="Disordered" evidence="1">
    <location>
        <begin position="480"/>
        <end position="501"/>
    </location>
</feature>
<feature type="region of interest" description="Disordered" evidence="1">
    <location>
        <begin position="109"/>
        <end position="132"/>
    </location>
</feature>
<dbReference type="Pfam" id="PF00931">
    <property type="entry name" value="NB-ARC"/>
    <property type="match status" value="1"/>
</dbReference>
<evidence type="ECO:0000313" key="4">
    <source>
        <dbReference type="Proteomes" id="UP000644020"/>
    </source>
</evidence>
<dbReference type="SUPFAM" id="SSF47413">
    <property type="entry name" value="lambda repressor-like DNA-binding domains"/>
    <property type="match status" value="1"/>
</dbReference>
<keyword evidence="4" id="KW-1185">Reference proteome</keyword>
<dbReference type="Pfam" id="PF13424">
    <property type="entry name" value="TPR_12"/>
    <property type="match status" value="1"/>
</dbReference>
<name>A0A918SRT8_9ACTN</name>
<dbReference type="SUPFAM" id="SSF48452">
    <property type="entry name" value="TPR-like"/>
    <property type="match status" value="2"/>
</dbReference>
<dbReference type="Gene3D" id="3.40.50.300">
    <property type="entry name" value="P-loop containing nucleotide triphosphate hydrolases"/>
    <property type="match status" value="1"/>
</dbReference>
<dbReference type="PANTHER" id="PTHR47691:SF3">
    <property type="entry name" value="HTH-TYPE TRANSCRIPTIONAL REGULATOR RV0890C-RELATED"/>
    <property type="match status" value="1"/>
</dbReference>
<gene>
    <name evidence="3" type="ORF">GCM10010305_02760</name>
</gene>
<feature type="domain" description="HTH cro/C1-type" evidence="2">
    <location>
        <begin position="51"/>
        <end position="83"/>
    </location>
</feature>
<dbReference type="GO" id="GO:0003677">
    <property type="term" value="F:DNA binding"/>
    <property type="evidence" value="ECO:0007669"/>
    <property type="project" value="InterPro"/>
</dbReference>
<dbReference type="GO" id="GO:0043531">
    <property type="term" value="F:ADP binding"/>
    <property type="evidence" value="ECO:0007669"/>
    <property type="project" value="InterPro"/>
</dbReference>
<dbReference type="InterPro" id="IPR010982">
    <property type="entry name" value="Lambda_DNA-bd_dom_sf"/>
</dbReference>
<dbReference type="InterPro" id="IPR002182">
    <property type="entry name" value="NB-ARC"/>
</dbReference>
<evidence type="ECO:0000313" key="3">
    <source>
        <dbReference type="EMBL" id="GHA64656.1"/>
    </source>
</evidence>
<dbReference type="PROSITE" id="PS50943">
    <property type="entry name" value="HTH_CROC1"/>
    <property type="match status" value="1"/>
</dbReference>
<reference evidence="3" key="1">
    <citation type="journal article" date="2014" name="Int. J. Syst. Evol. Microbiol.">
        <title>Complete genome sequence of Corynebacterium casei LMG S-19264T (=DSM 44701T), isolated from a smear-ripened cheese.</title>
        <authorList>
            <consortium name="US DOE Joint Genome Institute (JGI-PGF)"/>
            <person name="Walter F."/>
            <person name="Albersmeier A."/>
            <person name="Kalinowski J."/>
            <person name="Ruckert C."/>
        </authorList>
    </citation>
    <scope>NUCLEOTIDE SEQUENCE</scope>
    <source>
        <strain evidence="3">JCM 4518</strain>
    </source>
</reference>
<dbReference type="SMART" id="SM00530">
    <property type="entry name" value="HTH_XRE"/>
    <property type="match status" value="1"/>
</dbReference>
<dbReference type="Pfam" id="PF13560">
    <property type="entry name" value="HTH_31"/>
    <property type="match status" value="1"/>
</dbReference>
<evidence type="ECO:0000259" key="2">
    <source>
        <dbReference type="PROSITE" id="PS50943"/>
    </source>
</evidence>
<dbReference type="Proteomes" id="UP000644020">
    <property type="component" value="Unassembled WGS sequence"/>
</dbReference>
<comment type="caution">
    <text evidence="3">The sequence shown here is derived from an EMBL/GenBank/DDBJ whole genome shotgun (WGS) entry which is preliminary data.</text>
</comment>
<dbReference type="CDD" id="cd00093">
    <property type="entry name" value="HTH_XRE"/>
    <property type="match status" value="1"/>
</dbReference>
<dbReference type="InterPro" id="IPR011990">
    <property type="entry name" value="TPR-like_helical_dom_sf"/>
</dbReference>
<dbReference type="Gene3D" id="1.25.40.10">
    <property type="entry name" value="Tetratricopeptide repeat domain"/>
    <property type="match status" value="2"/>
</dbReference>
<dbReference type="EMBL" id="BMUL01000001">
    <property type="protein sequence ID" value="GHA64656.1"/>
    <property type="molecule type" value="Genomic_DNA"/>
</dbReference>